<evidence type="ECO:0000313" key="1">
    <source>
        <dbReference type="EMBL" id="CAB4561728.1"/>
    </source>
</evidence>
<reference evidence="1" key="1">
    <citation type="submission" date="2020-05" db="EMBL/GenBank/DDBJ databases">
        <authorList>
            <person name="Chiriac C."/>
            <person name="Salcher M."/>
            <person name="Ghai R."/>
            <person name="Kavagutti S V."/>
        </authorList>
    </citation>
    <scope>NUCLEOTIDE SEQUENCE</scope>
</reference>
<sequence>MENGKAARVFEVDGDRLFAPVGGEGDVCRMPEHVIDGVHLYDGRTEIREQLRAEWSSDGQSEVEYQNSFEWTLEYFRHAGLCTCERNIEFGEKFIGVLTNGWGWSLHLSWRLRHPVNKTDMTNGSNFGVIDGANDSFVD</sequence>
<accession>A0A6J6DKA9</accession>
<proteinExistence type="predicted"/>
<gene>
    <name evidence="1" type="ORF">UFOPK1495_01540</name>
</gene>
<dbReference type="EMBL" id="CAEZSU010000198">
    <property type="protein sequence ID" value="CAB4561728.1"/>
    <property type="molecule type" value="Genomic_DNA"/>
</dbReference>
<organism evidence="1">
    <name type="scientific">freshwater metagenome</name>
    <dbReference type="NCBI Taxonomy" id="449393"/>
    <lineage>
        <taxon>unclassified sequences</taxon>
        <taxon>metagenomes</taxon>
        <taxon>ecological metagenomes</taxon>
    </lineage>
</organism>
<protein>
    <submittedName>
        <fullName evidence="1">Unannotated protein</fullName>
    </submittedName>
</protein>
<dbReference type="AlphaFoldDB" id="A0A6J6DKA9"/>
<name>A0A6J6DKA9_9ZZZZ</name>